<dbReference type="Proteomes" id="UP001230951">
    <property type="component" value="Unassembled WGS sequence"/>
</dbReference>
<dbReference type="Pfam" id="PF02515">
    <property type="entry name" value="CoA_transf_3"/>
    <property type="match status" value="1"/>
</dbReference>
<evidence type="ECO:0000313" key="2">
    <source>
        <dbReference type="EMBL" id="MDQ0183123.1"/>
    </source>
</evidence>
<dbReference type="InterPro" id="IPR052985">
    <property type="entry name" value="CoA-trans_III_biosynth/detox"/>
</dbReference>
<accession>A0AAW8DMD2</accession>
<dbReference type="Gene3D" id="3.40.50.10540">
    <property type="entry name" value="Crotonobetainyl-coa:carnitine coa-transferase, domain 1"/>
    <property type="match status" value="1"/>
</dbReference>
<proteinExistence type="predicted"/>
<keyword evidence="3" id="KW-1185">Reference proteome</keyword>
<dbReference type="PANTHER" id="PTHR48229">
    <property type="entry name" value="CAIB/BAIF FAMILY ENZYME (AFU_ORTHOLOGUE AFUA_1G05360)-RELATED"/>
    <property type="match status" value="1"/>
</dbReference>
<comment type="caution">
    <text evidence="1">The sequence shown here is derived from an EMBL/GenBank/DDBJ whole genome shotgun (WGS) entry which is preliminary data.</text>
</comment>
<reference evidence="1 3" key="1">
    <citation type="submission" date="2023-07" db="EMBL/GenBank/DDBJ databases">
        <title>Sorghum-associated microbial communities from plants grown in Nebraska, USA.</title>
        <authorList>
            <person name="Schachtman D."/>
        </authorList>
    </citation>
    <scope>NUCLEOTIDE SEQUENCE</scope>
    <source>
        <strain evidence="1">DS1006</strain>
        <strain evidence="2 3">DS1016</strain>
    </source>
</reference>
<dbReference type="Proteomes" id="UP001242995">
    <property type="component" value="Unassembled WGS sequence"/>
</dbReference>
<evidence type="ECO:0008006" key="5">
    <source>
        <dbReference type="Google" id="ProtNLM"/>
    </source>
</evidence>
<name>A0AAW8DMD2_9MICC</name>
<evidence type="ECO:0000313" key="4">
    <source>
        <dbReference type="Proteomes" id="UP001242995"/>
    </source>
</evidence>
<dbReference type="RefSeq" id="WP_306964204.1">
    <property type="nucleotide sequence ID" value="NZ_JAUSRG010000022.1"/>
</dbReference>
<evidence type="ECO:0000313" key="1">
    <source>
        <dbReference type="EMBL" id="MDP9907506.1"/>
    </source>
</evidence>
<dbReference type="InterPro" id="IPR003673">
    <property type="entry name" value="CoA-Trfase_fam_III"/>
</dbReference>
<sequence>MNDSFADVTSRVWHAIGADDADWPATQLTTTGPRAVLPAAFDVTGLATGAVVVATVAAEQFLAARRQSGPRAVTVDSRESCAAFASERLFTPIGWTRPPLWDPIAGNYRAADAWIRLHTNYASHRAAVVRVLGAHDRETVQAAVAGLPAEELETAIVEAGGCAAVMRNRGQWLASAPGMATADAPPLTVVERRSTGTGPPDTVGEMPFHGVRVLDLTRVIAGPVCTKFLAGYGADVLRIDPPGFEEVPSLLPETTLGKRTAALDLTAPTDRAIFEELLAGADVLVSGLRPDALKRLGYDDGSLIAMNPGLIIASLDAYGWDGPWRNRRGFDSLVQMSCGIADAGATARGQAEPTPLPVQALDHATGWLLAAAVARALTRRLSHSVTARIQGSLIGTANLLYSLTPPTDHLSVAAPNDFTLVETSTDWGPARRVPLPGRIDGVAAHWSQQAGPLGRHPAAWATP</sequence>
<dbReference type="AlphaFoldDB" id="A0AAW8DMD2"/>
<dbReference type="InterPro" id="IPR023606">
    <property type="entry name" value="CoA-Trfase_III_dom_1_sf"/>
</dbReference>
<organism evidence="1 4">
    <name type="scientific">Arthrobacter bambusae</name>
    <dbReference type="NCBI Taxonomy" id="1338426"/>
    <lineage>
        <taxon>Bacteria</taxon>
        <taxon>Bacillati</taxon>
        <taxon>Actinomycetota</taxon>
        <taxon>Actinomycetes</taxon>
        <taxon>Micrococcales</taxon>
        <taxon>Micrococcaceae</taxon>
        <taxon>Arthrobacter</taxon>
    </lineage>
</organism>
<evidence type="ECO:0000313" key="3">
    <source>
        <dbReference type="Proteomes" id="UP001230951"/>
    </source>
</evidence>
<dbReference type="GO" id="GO:0003824">
    <property type="term" value="F:catalytic activity"/>
    <property type="evidence" value="ECO:0007669"/>
    <property type="project" value="InterPro"/>
</dbReference>
<dbReference type="EMBL" id="JAUSRG010000022">
    <property type="protein sequence ID" value="MDP9907506.1"/>
    <property type="molecule type" value="Genomic_DNA"/>
</dbReference>
<gene>
    <name evidence="1" type="ORF">J2S90_004500</name>
    <name evidence="2" type="ORF">J2S93_004582</name>
</gene>
<protein>
    <recommendedName>
        <fullName evidence="5">Acyl-CoA transferase</fullName>
    </recommendedName>
</protein>
<dbReference type="SUPFAM" id="SSF89796">
    <property type="entry name" value="CoA-transferase family III (CaiB/BaiF)"/>
    <property type="match status" value="2"/>
</dbReference>
<dbReference type="PANTHER" id="PTHR48229:SF1">
    <property type="entry name" value="ALPHA METHYLACYL-COA RACEMASE-RELATED"/>
    <property type="match status" value="1"/>
</dbReference>
<dbReference type="EMBL" id="JAUSTF010000020">
    <property type="protein sequence ID" value="MDQ0183123.1"/>
    <property type="molecule type" value="Genomic_DNA"/>
</dbReference>